<dbReference type="NCBIfam" id="TIGR01201">
    <property type="entry name" value="HU_rel"/>
    <property type="match status" value="1"/>
</dbReference>
<dbReference type="AlphaFoldDB" id="A0A0F5JRR9"/>
<dbReference type="InterPro" id="IPR041607">
    <property type="entry name" value="HU-HIG"/>
</dbReference>
<dbReference type="RefSeq" id="WP_028727649.1">
    <property type="nucleotide sequence ID" value="NZ_AUAE01000017.1"/>
</dbReference>
<evidence type="ECO:0000259" key="2">
    <source>
        <dbReference type="Pfam" id="PF18291"/>
    </source>
</evidence>
<evidence type="ECO:0000256" key="1">
    <source>
        <dbReference type="ARBA" id="ARBA00023125"/>
    </source>
</evidence>
<sequence length="196" mass="22284">MSATYNLFKNPGKGDNLHARQVNQYTIRINELCDEISEISAFSSSDVKGMLEALKNRIASHLKYGAIVELEGLGTFNASLKCPPLSSEKQITPHLVKFSKVVFRCSKELKNELRQMKLERANEPSRLKGYTEEKRKANILNYLKQNKTISSFTCRSINGCSKYIALKDLRTLLTEGKIIRLGYRSNAQYGLQEKEE</sequence>
<reference evidence="3 4" key="1">
    <citation type="submission" date="2013-04" db="EMBL/GenBank/DDBJ databases">
        <title>The Genome Sequence of Parabacteroides gordonii DSM 23371.</title>
        <authorList>
            <consortium name="The Broad Institute Genomics Platform"/>
            <person name="Earl A."/>
            <person name="Ward D."/>
            <person name="Feldgarden M."/>
            <person name="Gevers D."/>
            <person name="Martens E."/>
            <person name="Sakamoto M."/>
            <person name="Benno Y."/>
            <person name="Suzuki N."/>
            <person name="Matsunaga N."/>
            <person name="Koshihara K."/>
            <person name="Seki M."/>
            <person name="Komiya H."/>
            <person name="Walker B."/>
            <person name="Young S."/>
            <person name="Zeng Q."/>
            <person name="Gargeya S."/>
            <person name="Fitzgerald M."/>
            <person name="Haas B."/>
            <person name="Abouelleil A."/>
            <person name="Allen A.W."/>
            <person name="Alvarado L."/>
            <person name="Arachchi H.M."/>
            <person name="Berlin A.M."/>
            <person name="Chapman S.B."/>
            <person name="Gainer-Dewar J."/>
            <person name="Goldberg J."/>
            <person name="Griggs A."/>
            <person name="Gujja S."/>
            <person name="Hansen M."/>
            <person name="Howarth C."/>
            <person name="Imamovic A."/>
            <person name="Ireland A."/>
            <person name="Larimer J."/>
            <person name="McCowan C."/>
            <person name="Murphy C."/>
            <person name="Pearson M."/>
            <person name="Poon T.W."/>
            <person name="Priest M."/>
            <person name="Roberts A."/>
            <person name="Saif S."/>
            <person name="Shea T."/>
            <person name="Sisk P."/>
            <person name="Sykes S."/>
            <person name="Wortman J."/>
            <person name="Nusbaum C."/>
            <person name="Birren B."/>
        </authorList>
    </citation>
    <scope>NUCLEOTIDE SEQUENCE [LARGE SCALE GENOMIC DNA]</scope>
    <source>
        <strain evidence="3 4">MS-1</strain>
    </source>
</reference>
<dbReference type="Proteomes" id="UP000033035">
    <property type="component" value="Unassembled WGS sequence"/>
</dbReference>
<comment type="caution">
    <text evidence="3">The sequence shown here is derived from an EMBL/GenBank/DDBJ whole genome shotgun (WGS) entry which is preliminary data.</text>
</comment>
<name>A0A0F5JRR9_9BACT</name>
<dbReference type="InterPro" id="IPR005902">
    <property type="entry name" value="HU_DNA-bd_put"/>
</dbReference>
<dbReference type="Gene3D" id="4.10.520.10">
    <property type="entry name" value="IHF-like DNA-binding proteins"/>
    <property type="match status" value="1"/>
</dbReference>
<feature type="domain" description="HU" evidence="2">
    <location>
        <begin position="1"/>
        <end position="120"/>
    </location>
</feature>
<gene>
    <name evidence="3" type="ORF">HMPREF1536_00284</name>
</gene>
<evidence type="ECO:0000313" key="4">
    <source>
        <dbReference type="Proteomes" id="UP000033035"/>
    </source>
</evidence>
<dbReference type="PATRIC" id="fig|1203610.3.peg.302"/>
<keyword evidence="4" id="KW-1185">Reference proteome</keyword>
<dbReference type="STRING" id="1203610.HMPREF1536_00284"/>
<dbReference type="GO" id="GO:0003677">
    <property type="term" value="F:DNA binding"/>
    <property type="evidence" value="ECO:0007669"/>
    <property type="project" value="UniProtKB-KW"/>
</dbReference>
<dbReference type="HOGENOM" id="CLU_078159_2_1_10"/>
<protein>
    <recommendedName>
        <fullName evidence="2">HU domain-containing protein</fullName>
    </recommendedName>
</protein>
<evidence type="ECO:0000313" key="3">
    <source>
        <dbReference type="EMBL" id="KKB60404.1"/>
    </source>
</evidence>
<dbReference type="SUPFAM" id="SSF47729">
    <property type="entry name" value="IHF-like DNA-binding proteins"/>
    <property type="match status" value="1"/>
</dbReference>
<proteinExistence type="predicted"/>
<accession>A0A0F5JRR9</accession>
<keyword evidence="1" id="KW-0238">DNA-binding</keyword>
<dbReference type="InterPro" id="IPR010992">
    <property type="entry name" value="IHF-like_DNA-bd_dom_sf"/>
</dbReference>
<organism evidence="3 4">
    <name type="scientific">Parabacteroides gordonii MS-1 = DSM 23371</name>
    <dbReference type="NCBI Taxonomy" id="1203610"/>
    <lineage>
        <taxon>Bacteria</taxon>
        <taxon>Pseudomonadati</taxon>
        <taxon>Bacteroidota</taxon>
        <taxon>Bacteroidia</taxon>
        <taxon>Bacteroidales</taxon>
        <taxon>Tannerellaceae</taxon>
        <taxon>Parabacteroides</taxon>
    </lineage>
</organism>
<dbReference type="Pfam" id="PF18291">
    <property type="entry name" value="HU-HIG"/>
    <property type="match status" value="1"/>
</dbReference>
<dbReference type="EMBL" id="AQHW01000002">
    <property type="protein sequence ID" value="KKB60404.1"/>
    <property type="molecule type" value="Genomic_DNA"/>
</dbReference>